<feature type="compositionally biased region" description="Basic and acidic residues" evidence="8">
    <location>
        <begin position="166"/>
        <end position="178"/>
    </location>
</feature>
<comment type="similarity">
    <text evidence="2">Belongs to the ATG3 family.</text>
</comment>
<gene>
    <name evidence="9" type="ORF">CVIRNUC_004088</name>
</gene>
<organism evidence="9 10">
    <name type="scientific">Coccomyxa viridis</name>
    <dbReference type="NCBI Taxonomy" id="1274662"/>
    <lineage>
        <taxon>Eukaryota</taxon>
        <taxon>Viridiplantae</taxon>
        <taxon>Chlorophyta</taxon>
        <taxon>core chlorophytes</taxon>
        <taxon>Trebouxiophyceae</taxon>
        <taxon>Trebouxiophyceae incertae sedis</taxon>
        <taxon>Coccomyxaceae</taxon>
        <taxon>Coccomyxa</taxon>
    </lineage>
</organism>
<dbReference type="PANTHER" id="PTHR12866">
    <property type="entry name" value="UBIQUITIN-LIKE-CONJUGATING ENZYME ATG3"/>
    <property type="match status" value="1"/>
</dbReference>
<comment type="subcellular location">
    <subcellularLocation>
        <location evidence="1">Cytoplasm</location>
    </subcellularLocation>
</comment>
<evidence type="ECO:0000313" key="10">
    <source>
        <dbReference type="Proteomes" id="UP001314263"/>
    </source>
</evidence>
<evidence type="ECO:0000313" key="9">
    <source>
        <dbReference type="EMBL" id="CAK0773656.1"/>
    </source>
</evidence>
<evidence type="ECO:0000256" key="1">
    <source>
        <dbReference type="ARBA" id="ARBA00004496"/>
    </source>
</evidence>
<proteinExistence type="inferred from homology"/>
<keyword evidence="6" id="KW-0653">Protein transport</keyword>
<reference evidence="9 10" key="1">
    <citation type="submission" date="2023-10" db="EMBL/GenBank/DDBJ databases">
        <authorList>
            <person name="Maclean D."/>
            <person name="Macfadyen A."/>
        </authorList>
    </citation>
    <scope>NUCLEOTIDE SEQUENCE [LARGE SCALE GENOMIC DNA]</scope>
</reference>
<dbReference type="Gene3D" id="3.30.1460.50">
    <property type="match status" value="1"/>
</dbReference>
<keyword evidence="3" id="KW-0813">Transport</keyword>
<keyword evidence="5" id="KW-0833">Ubl conjugation pathway</keyword>
<name>A0AAV1I4X2_9CHLO</name>
<evidence type="ECO:0000256" key="3">
    <source>
        <dbReference type="ARBA" id="ARBA00022448"/>
    </source>
</evidence>
<evidence type="ECO:0000256" key="7">
    <source>
        <dbReference type="ARBA" id="ARBA00023006"/>
    </source>
</evidence>
<evidence type="ECO:0008006" key="11">
    <source>
        <dbReference type="Google" id="ProtNLM"/>
    </source>
</evidence>
<dbReference type="GO" id="GO:0000407">
    <property type="term" value="C:phagophore assembly site"/>
    <property type="evidence" value="ECO:0007669"/>
    <property type="project" value="TreeGrafter"/>
</dbReference>
<dbReference type="InterPro" id="IPR007135">
    <property type="entry name" value="Atg3/Atg10"/>
</dbReference>
<dbReference type="GO" id="GO:0005829">
    <property type="term" value="C:cytosol"/>
    <property type="evidence" value="ECO:0007669"/>
    <property type="project" value="TreeGrafter"/>
</dbReference>
<dbReference type="GO" id="GO:0000422">
    <property type="term" value="P:autophagy of mitochondrion"/>
    <property type="evidence" value="ECO:0007669"/>
    <property type="project" value="TreeGrafter"/>
</dbReference>
<evidence type="ECO:0000256" key="6">
    <source>
        <dbReference type="ARBA" id="ARBA00022927"/>
    </source>
</evidence>
<keyword evidence="4" id="KW-0963">Cytoplasm</keyword>
<accession>A0AAV1I4X2</accession>
<dbReference type="GO" id="GO:0000045">
    <property type="term" value="P:autophagosome assembly"/>
    <property type="evidence" value="ECO:0007669"/>
    <property type="project" value="TreeGrafter"/>
</dbReference>
<dbReference type="Pfam" id="PF03987">
    <property type="entry name" value="Autophagy_act_C"/>
    <property type="match status" value="1"/>
</dbReference>
<dbReference type="GO" id="GO:0015031">
    <property type="term" value="P:protein transport"/>
    <property type="evidence" value="ECO:0007669"/>
    <property type="project" value="UniProtKB-KW"/>
</dbReference>
<dbReference type="GO" id="GO:0044804">
    <property type="term" value="P:nucleophagy"/>
    <property type="evidence" value="ECO:0007669"/>
    <property type="project" value="TreeGrafter"/>
</dbReference>
<feature type="region of interest" description="Disordered" evidence="8">
    <location>
        <begin position="164"/>
        <end position="228"/>
    </location>
</feature>
<feature type="compositionally biased region" description="Low complexity" evidence="8">
    <location>
        <begin position="207"/>
        <end position="221"/>
    </location>
</feature>
<evidence type="ECO:0000256" key="4">
    <source>
        <dbReference type="ARBA" id="ARBA00022490"/>
    </source>
</evidence>
<protein>
    <recommendedName>
        <fullName evidence="11">Autophagy-related protein 3</fullName>
    </recommendedName>
</protein>
<evidence type="ECO:0000256" key="5">
    <source>
        <dbReference type="ARBA" id="ARBA00022786"/>
    </source>
</evidence>
<dbReference type="Proteomes" id="UP001314263">
    <property type="component" value="Unassembled WGS sequence"/>
</dbReference>
<evidence type="ECO:0000256" key="2">
    <source>
        <dbReference type="ARBA" id="ARBA00007683"/>
    </source>
</evidence>
<dbReference type="PANTHER" id="PTHR12866:SF2">
    <property type="entry name" value="UBIQUITIN-LIKE-CONJUGATING ENZYME ATG3"/>
    <property type="match status" value="1"/>
</dbReference>
<keyword evidence="7" id="KW-0072">Autophagy</keyword>
<keyword evidence="10" id="KW-1185">Reference proteome</keyword>
<evidence type="ECO:0000256" key="8">
    <source>
        <dbReference type="SAM" id="MobiDB-lite"/>
    </source>
</evidence>
<comment type="caution">
    <text evidence="9">The sequence shown here is derived from an EMBL/GenBank/DDBJ whole genome shotgun (WGS) entry which is preliminary data.</text>
</comment>
<dbReference type="GO" id="GO:0061723">
    <property type="term" value="P:glycophagy"/>
    <property type="evidence" value="ECO:0007669"/>
    <property type="project" value="TreeGrafter"/>
</dbReference>
<dbReference type="GO" id="GO:0019776">
    <property type="term" value="F:Atg8-family ligase activity"/>
    <property type="evidence" value="ECO:0007669"/>
    <property type="project" value="TreeGrafter"/>
</dbReference>
<dbReference type="EMBL" id="CAUYUE010000005">
    <property type="protein sequence ID" value="CAK0773656.1"/>
    <property type="molecule type" value="Genomic_DNA"/>
</dbReference>
<sequence>MDVWEIGGSCLGKFGRNLLLIPPEQVVLQGLVLICERLFFRCKHLVHPAHNRDSPLEQGGVSLTCVRSNLSLVCIEYVGSFKMDSMRHAVHTVFKSAAEKVMPTRSESGFQKHGVLTPAEFVTSGEYLVKTCSTWTWESGNPAKAKEWLPKDKQYLITRKVPSNKRASEVEQYGERAENSNMLEDGDDEEGWVAPPLQSHREDAEEIASSHPPAEASAPAPARDDDDIPDIDELELEDAVPDEAAVPGPSTSAGGHNDHIVATRTYDLMITYDKYYQVPRFWLIGYDEDRQPLKASQILEDVSEEHARKTITVDPFPHSGVPAASIHPCKHASVMKKLGNMAEANGKPLQVDSYLVLFLKFIASIIPTIEYDYTMAAGW</sequence>
<dbReference type="AlphaFoldDB" id="A0AAV1I4X2"/>